<name>Q0EVT2_9PROT</name>
<keyword evidence="2" id="KW-1185">Reference proteome</keyword>
<comment type="caution">
    <text evidence="1">The sequence shown here is derived from an EMBL/GenBank/DDBJ whole genome shotgun (WGS) entry which is preliminary data.</text>
</comment>
<gene>
    <name evidence="1" type="ORF">SPV1_10316</name>
</gene>
<sequence length="112" mass="12168">MTRLVQALAAWGSPEFPAAVKRDIERLSAMELPLQQELSTGSYALDRDVGAMILAMHESEQSIHVKAGIFYTSVIAGCSCADDPTPVDERQEYCEVLLVIDKISADTVITPA</sequence>
<dbReference type="InParanoid" id="Q0EVT2"/>
<dbReference type="RefSeq" id="WP_009849582.1">
    <property type="nucleotide sequence ID" value="NZ_DS022294.1"/>
</dbReference>
<dbReference type="OrthoDB" id="9800518at2"/>
<evidence type="ECO:0000313" key="1">
    <source>
        <dbReference type="EMBL" id="EAU53384.1"/>
    </source>
</evidence>
<dbReference type="Proteomes" id="UP000005297">
    <property type="component" value="Unassembled WGS sequence"/>
</dbReference>
<evidence type="ECO:0000313" key="2">
    <source>
        <dbReference type="Proteomes" id="UP000005297"/>
    </source>
</evidence>
<dbReference type="STRING" id="314344.AL013_07460"/>
<proteinExistence type="predicted"/>
<dbReference type="AlphaFoldDB" id="Q0EVT2"/>
<organism evidence="1 2">
    <name type="scientific">Mariprofundus ferrooxydans PV-1</name>
    <dbReference type="NCBI Taxonomy" id="314345"/>
    <lineage>
        <taxon>Bacteria</taxon>
        <taxon>Pseudomonadati</taxon>
        <taxon>Pseudomonadota</taxon>
        <taxon>Candidatius Mariprofundia</taxon>
        <taxon>Mariprofundales</taxon>
        <taxon>Mariprofundaceae</taxon>
        <taxon>Mariprofundus</taxon>
    </lineage>
</organism>
<accession>Q0EVT2</accession>
<reference evidence="1 2" key="1">
    <citation type="submission" date="2006-09" db="EMBL/GenBank/DDBJ databases">
        <authorList>
            <person name="Emerson D."/>
            <person name="Ferriera S."/>
            <person name="Johnson J."/>
            <person name="Kravitz S."/>
            <person name="Halpern A."/>
            <person name="Remington K."/>
            <person name="Beeson K."/>
            <person name="Tran B."/>
            <person name="Rogers Y.-H."/>
            <person name="Friedman R."/>
            <person name="Venter J.C."/>
        </authorList>
    </citation>
    <scope>NUCLEOTIDE SEQUENCE [LARGE SCALE GENOMIC DNA]</scope>
    <source>
        <strain evidence="1 2">PV-1</strain>
    </source>
</reference>
<dbReference type="eggNOG" id="ENOG503328Z">
    <property type="taxonomic scope" value="Bacteria"/>
</dbReference>
<protein>
    <submittedName>
        <fullName evidence="1">Uncharacterized protein</fullName>
    </submittedName>
</protein>
<dbReference type="EMBL" id="AATS01000026">
    <property type="protein sequence ID" value="EAU53384.1"/>
    <property type="molecule type" value="Genomic_DNA"/>
</dbReference>
<dbReference type="HOGENOM" id="CLU_2119871_0_0_0"/>